<feature type="signal peptide" evidence="2">
    <location>
        <begin position="1"/>
        <end position="36"/>
    </location>
</feature>
<dbReference type="SUPFAM" id="SSF48695">
    <property type="entry name" value="Multiheme cytochromes"/>
    <property type="match status" value="1"/>
</dbReference>
<dbReference type="PANTHER" id="PTHR35038:SF8">
    <property type="entry name" value="C-TYPE POLYHEME CYTOCHROME OMCC"/>
    <property type="match status" value="1"/>
</dbReference>
<evidence type="ECO:0000259" key="4">
    <source>
        <dbReference type="Pfam" id="PF13435"/>
    </source>
</evidence>
<dbReference type="InterPro" id="IPR010177">
    <property type="entry name" value="Paired_CXXCH_1"/>
</dbReference>
<dbReference type="GO" id="GO:0042597">
    <property type="term" value="C:periplasmic space"/>
    <property type="evidence" value="ECO:0007669"/>
    <property type="project" value="InterPro"/>
</dbReference>
<name>A0AA35G9C7_9FIRM</name>
<dbReference type="AlphaFoldDB" id="A0AA35G9C7"/>
<dbReference type="Pfam" id="PF09699">
    <property type="entry name" value="Paired_CXXCH_1"/>
    <property type="match status" value="1"/>
</dbReference>
<dbReference type="PANTHER" id="PTHR35038">
    <property type="entry name" value="DISSIMILATORY SULFITE REDUCTASE SIRA"/>
    <property type="match status" value="1"/>
</dbReference>
<proteinExistence type="predicted"/>
<dbReference type="InterPro" id="IPR051829">
    <property type="entry name" value="Multiheme_Cytochr_ET"/>
</dbReference>
<keyword evidence="1 2" id="KW-0732">Signal</keyword>
<dbReference type="NCBIfam" id="TIGR01905">
    <property type="entry name" value="paired_CXXCH_1"/>
    <property type="match status" value="1"/>
</dbReference>
<dbReference type="Proteomes" id="UP001163687">
    <property type="component" value="Chromosome"/>
</dbReference>
<feature type="chain" id="PRO_5041383012" evidence="2">
    <location>
        <begin position="37"/>
        <end position="502"/>
    </location>
</feature>
<dbReference type="Gene3D" id="1.20.140.10">
    <property type="entry name" value="Butyryl-CoA Dehydrogenase, subunit A, domain 3"/>
    <property type="match status" value="1"/>
</dbReference>
<protein>
    <submittedName>
        <fullName evidence="5">Uncharacterized protein</fullName>
    </submittedName>
</protein>
<feature type="domain" description="Cytochrome c-552/4" evidence="4">
    <location>
        <begin position="140"/>
        <end position="172"/>
    </location>
</feature>
<organism evidence="5 6">
    <name type="scientific">Caldinitratiruptor microaerophilus</name>
    <dbReference type="NCBI Taxonomy" id="671077"/>
    <lineage>
        <taxon>Bacteria</taxon>
        <taxon>Bacillati</taxon>
        <taxon>Bacillota</taxon>
        <taxon>Clostridia</taxon>
        <taxon>Eubacteriales</taxon>
        <taxon>Symbiobacteriaceae</taxon>
        <taxon>Caldinitratiruptor</taxon>
    </lineage>
</organism>
<dbReference type="GO" id="GO:0042279">
    <property type="term" value="F:nitrite reductase (cytochrome, ammonia-forming) activity"/>
    <property type="evidence" value="ECO:0007669"/>
    <property type="project" value="InterPro"/>
</dbReference>
<dbReference type="InterPro" id="IPR023155">
    <property type="entry name" value="Cyt_c-552/4"/>
</dbReference>
<evidence type="ECO:0000259" key="3">
    <source>
        <dbReference type="Pfam" id="PF09699"/>
    </source>
</evidence>
<evidence type="ECO:0000313" key="6">
    <source>
        <dbReference type="Proteomes" id="UP001163687"/>
    </source>
</evidence>
<dbReference type="Pfam" id="PF02335">
    <property type="entry name" value="Cytochrom_C552"/>
    <property type="match status" value="1"/>
</dbReference>
<reference evidence="5" key="1">
    <citation type="submission" date="2022-03" db="EMBL/GenBank/DDBJ databases">
        <title>Complete genome sequence of Caldinitratiruptor microaerophilus.</title>
        <authorList>
            <person name="Mukaiyama R."/>
            <person name="Nishiyama T."/>
            <person name="Ueda K."/>
        </authorList>
    </citation>
    <scope>NUCLEOTIDE SEQUENCE</scope>
    <source>
        <strain evidence="5">JCM 16183</strain>
    </source>
</reference>
<feature type="domain" description="Doubled CXXCH motif" evidence="3">
    <location>
        <begin position="300"/>
        <end position="329"/>
    </location>
</feature>
<gene>
    <name evidence="5" type="ORF">caldi_31200</name>
</gene>
<keyword evidence="6" id="KW-1185">Reference proteome</keyword>
<dbReference type="KEGG" id="cmic:caldi_31200"/>
<evidence type="ECO:0000256" key="1">
    <source>
        <dbReference type="ARBA" id="ARBA00022729"/>
    </source>
</evidence>
<dbReference type="InterPro" id="IPR036280">
    <property type="entry name" value="Multihaem_cyt_sf"/>
</dbReference>
<dbReference type="RefSeq" id="WP_264842639.1">
    <property type="nucleotide sequence ID" value="NZ_AP025628.1"/>
</dbReference>
<evidence type="ECO:0000256" key="2">
    <source>
        <dbReference type="SAM" id="SignalP"/>
    </source>
</evidence>
<sequence length="502" mass="53196">MLRKWMRHQRAILTGVGVLAAAAVIAVAAAASPAQATPAPADLPEYVGSAACMGCHPDEYASWSRTGHAQMLKPVFKPSDLPADPAKAPPELRAQLDRALYVVAGQRFIGRSPSGEYVYLGVVYDPAAKTYKPYARAGESWEKSCAGCHSVGWNPASGRFAEAGIGCESCHGPGRDHILGKGDRSKIVVSSSSDTCGACHVAGSMPDGTRWPVGWKPGMALTQTGFQVKAVDPKGPPPDPALHLRQYAPLQASAHATAVESLVASGHAQDSCYRCHSTEARLAAERGAKVNTAGLHDGITCVACHDPHASRHEAQLREEQNELCMDCHNGSIPAGQTARPGSVVHHPMAEMFKGVGAIGVPGESPSPHNAMGVTCASCHMTDGNHMFKVIKPAEVAGTNRKDSCVACHQTSIPEVRQAYLDMWQNTVKAKVAALEKQLAQADARLKARPGIAADLKAKVDVARTNVSFVKSDGSWGVHNFDYAVKVLGVAERNLNEFFAATR</sequence>
<dbReference type="Gene3D" id="1.10.1130.10">
    <property type="entry name" value="Flavocytochrome C3, Chain A"/>
    <property type="match status" value="3"/>
</dbReference>
<dbReference type="Pfam" id="PF13435">
    <property type="entry name" value="Cytochrome_C554"/>
    <property type="match status" value="1"/>
</dbReference>
<accession>A0AA35G9C7</accession>
<dbReference type="EMBL" id="AP025628">
    <property type="protein sequence ID" value="BDG62030.1"/>
    <property type="molecule type" value="Genomic_DNA"/>
</dbReference>
<dbReference type="InterPro" id="IPR003321">
    <property type="entry name" value="Cyt_c552"/>
</dbReference>
<evidence type="ECO:0000313" key="5">
    <source>
        <dbReference type="EMBL" id="BDG62030.1"/>
    </source>
</evidence>